<evidence type="ECO:0000256" key="1">
    <source>
        <dbReference type="ARBA" id="ARBA00023125"/>
    </source>
</evidence>
<dbReference type="Proteomes" id="UP000219215">
    <property type="component" value="Chromosome DPRO"/>
</dbReference>
<reference evidence="6" key="1">
    <citation type="submission" date="2017-09" db="EMBL/GenBank/DDBJ databases">
        <authorList>
            <person name="Regsiter A."/>
            <person name="William W."/>
        </authorList>
    </citation>
    <scope>NUCLEOTIDE SEQUENCE [LARGE SCALE GENOMIC DNA]</scope>
    <source>
        <strain evidence="6">500-1</strain>
    </source>
</reference>
<dbReference type="Gene3D" id="2.40.50.140">
    <property type="entry name" value="Nucleic acid-binding proteins"/>
    <property type="match status" value="1"/>
</dbReference>
<dbReference type="InterPro" id="IPR011344">
    <property type="entry name" value="ssDNA-bd"/>
</dbReference>
<dbReference type="CDD" id="cd04496">
    <property type="entry name" value="SSB_OBF"/>
    <property type="match status" value="1"/>
</dbReference>
<evidence type="ECO:0000313" key="6">
    <source>
        <dbReference type="Proteomes" id="UP000219215"/>
    </source>
</evidence>
<dbReference type="OrthoDB" id="9809878at2"/>
<keyword evidence="6" id="KW-1185">Reference proteome</keyword>
<dbReference type="NCBIfam" id="TIGR00621">
    <property type="entry name" value="ssb"/>
    <property type="match status" value="1"/>
</dbReference>
<dbReference type="PROSITE" id="PS50935">
    <property type="entry name" value="SSB"/>
    <property type="match status" value="1"/>
</dbReference>
<evidence type="ECO:0000256" key="2">
    <source>
        <dbReference type="HAMAP-Rule" id="MF_00984"/>
    </source>
</evidence>
<dbReference type="PANTHER" id="PTHR10302">
    <property type="entry name" value="SINGLE-STRANDED DNA-BINDING PROTEIN"/>
    <property type="match status" value="1"/>
</dbReference>
<dbReference type="PANTHER" id="PTHR10302:SF27">
    <property type="entry name" value="SINGLE-STRANDED DNA-BINDING PROTEIN"/>
    <property type="match status" value="1"/>
</dbReference>
<evidence type="ECO:0000313" key="5">
    <source>
        <dbReference type="EMBL" id="SOB60613.1"/>
    </source>
</evidence>
<feature type="compositionally biased region" description="Low complexity" evidence="4">
    <location>
        <begin position="122"/>
        <end position="144"/>
    </location>
</feature>
<dbReference type="HAMAP" id="MF_00984">
    <property type="entry name" value="SSB"/>
    <property type="match status" value="1"/>
</dbReference>
<protein>
    <recommendedName>
        <fullName evidence="2 3">Single-stranded DNA-binding protein</fullName>
        <shortName evidence="2">SSB</shortName>
    </recommendedName>
</protein>
<organism evidence="5 6">
    <name type="scientific">Pseudodesulfovibrio profundus</name>
    <dbReference type="NCBI Taxonomy" id="57320"/>
    <lineage>
        <taxon>Bacteria</taxon>
        <taxon>Pseudomonadati</taxon>
        <taxon>Thermodesulfobacteriota</taxon>
        <taxon>Desulfovibrionia</taxon>
        <taxon>Desulfovibrionales</taxon>
        <taxon>Desulfovibrionaceae</taxon>
    </lineage>
</organism>
<keyword evidence="1 2" id="KW-0238">DNA-binding</keyword>
<dbReference type="KEGG" id="pprf:DPRO_3697"/>
<dbReference type="InterPro" id="IPR012340">
    <property type="entry name" value="NA-bd_OB-fold"/>
</dbReference>
<name>A0A2C8FDV9_9BACT</name>
<comment type="subunit">
    <text evidence="2">Homotetramer.</text>
</comment>
<evidence type="ECO:0000256" key="3">
    <source>
        <dbReference type="PIRNR" id="PIRNR002070"/>
    </source>
</evidence>
<dbReference type="GO" id="GO:0006260">
    <property type="term" value="P:DNA replication"/>
    <property type="evidence" value="ECO:0007669"/>
    <property type="project" value="InterPro"/>
</dbReference>
<dbReference type="AlphaFoldDB" id="A0A2C8FDV9"/>
<sequence>MAGSLNKVMIIGRLGRDPELSYTPNGAARCKFSVATDEGYRDKQTGQKVDKTEWHNVVAWNKTAEFCGNYLGKGRLVLVEGSLETRKWQDQNTGQDRYMTEIKAFNVQGLDSAPQQQGGGQPQQQPTTGQAPQHGGYQQQPQTQREAAGQGFPSDASAMEDVPF</sequence>
<accession>A0A2C8FDV9</accession>
<dbReference type="SUPFAM" id="SSF50249">
    <property type="entry name" value="Nucleic acid-binding proteins"/>
    <property type="match status" value="1"/>
</dbReference>
<comment type="caution">
    <text evidence="2">Lacks conserved residue(s) required for the propagation of feature annotation.</text>
</comment>
<dbReference type="GO" id="GO:0009295">
    <property type="term" value="C:nucleoid"/>
    <property type="evidence" value="ECO:0007669"/>
    <property type="project" value="TreeGrafter"/>
</dbReference>
<evidence type="ECO:0000256" key="4">
    <source>
        <dbReference type="SAM" id="MobiDB-lite"/>
    </source>
</evidence>
<dbReference type="GO" id="GO:0003697">
    <property type="term" value="F:single-stranded DNA binding"/>
    <property type="evidence" value="ECO:0007669"/>
    <property type="project" value="UniProtKB-UniRule"/>
</dbReference>
<proteinExistence type="inferred from homology"/>
<dbReference type="EMBL" id="LT907975">
    <property type="protein sequence ID" value="SOB60613.1"/>
    <property type="molecule type" value="Genomic_DNA"/>
</dbReference>
<dbReference type="PIRSF" id="PIRSF002070">
    <property type="entry name" value="SSB"/>
    <property type="match status" value="1"/>
</dbReference>
<dbReference type="RefSeq" id="WP_097013313.1">
    <property type="nucleotide sequence ID" value="NZ_LT907975.1"/>
</dbReference>
<feature type="region of interest" description="Disordered" evidence="4">
    <location>
        <begin position="107"/>
        <end position="164"/>
    </location>
</feature>
<dbReference type="InterPro" id="IPR000424">
    <property type="entry name" value="Primosome_PriB/ssb"/>
</dbReference>
<gene>
    <name evidence="5" type="ORF">DPRO_3697</name>
</gene>
<dbReference type="Pfam" id="PF00436">
    <property type="entry name" value="SSB"/>
    <property type="match status" value="1"/>
</dbReference>